<evidence type="ECO:0000313" key="11">
    <source>
        <dbReference type="Proteomes" id="UP000314981"/>
    </source>
</evidence>
<feature type="compositionally biased region" description="Polar residues" evidence="8">
    <location>
        <begin position="241"/>
        <end position="268"/>
    </location>
</feature>
<sequence>MAAGGAGGAAAAGLREEQRYGLSCGRLGQDHITVLHVKLTETAIRALETYQSHKNLIPFRPSIQFQGLQGLVKIPKNDPLNEVHTFNFYLSNVGKDNPQGSFDCIQQTFSREKSANSEAPQAVSDAVPERKRSTPMNPANTIRKTHGSNSVSQRPYRDRVIHLLALKAYKKPELLARLQKDGVNQKDKNSLGAVLQQVANLNPKDLSYTLKDYVFKELQRDWPGYNEIDRRSLESVLSRKLNPSQNAASTSRSESPVCSSRDTASSPQKRLLDSDFIDPLMNKKARISHLTNRVPPTLNGHLNPTSEKSAAGLPPPPAAAAIPSPPPLPSTHLPVSNPPQTVNSNSNSPSTPEGRGTQDLPVDSFSQDGSIYEDQQDKYTSRTSLETLPPGSVLLKCPEPMEENHSSHKKSKKKSKKHKEKDQIKKQDVEMIEEKEEDLKREEEIAKLNDSNPDSNEGVKEDCTASTEPSSTIELPDYLIKYIAIVSYEQRQNYKDDFNAEYDEYRALHARMETVARRFIKLDAQRKRLSPGSKEYQNVHEEVLQEYQKIKQSSPNYHEEKYRCEYLHNKLAHIKRLIGEFDQQQAESWH</sequence>
<dbReference type="GO" id="GO:0006368">
    <property type="term" value="P:transcription elongation by RNA polymerase II"/>
    <property type="evidence" value="ECO:0007669"/>
    <property type="project" value="InterPro"/>
</dbReference>
<dbReference type="GO" id="GO:0042795">
    <property type="term" value="P:snRNA transcription by RNA polymerase II"/>
    <property type="evidence" value="ECO:0007669"/>
    <property type="project" value="TreeGrafter"/>
</dbReference>
<feature type="compositionally biased region" description="Pro residues" evidence="8">
    <location>
        <begin position="313"/>
        <end position="329"/>
    </location>
</feature>
<dbReference type="STRING" id="30522.A0A4W2DHW4"/>
<feature type="compositionally biased region" description="Basic and acidic residues" evidence="8">
    <location>
        <begin position="420"/>
        <end position="429"/>
    </location>
</feature>
<dbReference type="InterPro" id="IPR031176">
    <property type="entry name" value="ELL/occludin"/>
</dbReference>
<name>A0A4W2DHW4_BOBOX</name>
<keyword evidence="3" id="KW-0597">Phosphoprotein</keyword>
<dbReference type="GO" id="GO:0000987">
    <property type="term" value="F:cis-regulatory region sequence-specific DNA binding"/>
    <property type="evidence" value="ECO:0007669"/>
    <property type="project" value="TreeGrafter"/>
</dbReference>
<dbReference type="SUPFAM" id="SSF46785">
    <property type="entry name" value="Winged helix' DNA-binding domain"/>
    <property type="match status" value="1"/>
</dbReference>
<dbReference type="GO" id="GO:0032968">
    <property type="term" value="P:positive regulation of transcription elongation by RNA polymerase II"/>
    <property type="evidence" value="ECO:0007669"/>
    <property type="project" value="TreeGrafter"/>
</dbReference>
<keyword evidence="6" id="KW-0539">Nucleus</keyword>
<dbReference type="Pfam" id="PF07303">
    <property type="entry name" value="Occludin_ELL"/>
    <property type="match status" value="1"/>
</dbReference>
<comment type="similarity">
    <text evidence="2 7">Belongs to the ELL/occludin family.</text>
</comment>
<dbReference type="Ensembl" id="ENSBIXT00000048482.1">
    <property type="protein sequence ID" value="ENSBIXP00000018455.1"/>
    <property type="gene ID" value="ENSBIXG00000022309.1"/>
</dbReference>
<feature type="compositionally biased region" description="Polar residues" evidence="8">
    <location>
        <begin position="134"/>
        <end position="153"/>
    </location>
</feature>
<dbReference type="PROSITE" id="PS51980">
    <property type="entry name" value="OCEL"/>
    <property type="match status" value="1"/>
</dbReference>
<comment type="subcellular location">
    <subcellularLocation>
        <location evidence="1">Nucleus</location>
    </subcellularLocation>
</comment>
<evidence type="ECO:0000256" key="1">
    <source>
        <dbReference type="ARBA" id="ARBA00004123"/>
    </source>
</evidence>
<dbReference type="InterPro" id="IPR036390">
    <property type="entry name" value="WH_DNA-bd_sf"/>
</dbReference>
<dbReference type="Gene3D" id="1.10.10.2670">
    <property type="entry name" value="E3 ubiquitin-protein ligase"/>
    <property type="match status" value="1"/>
</dbReference>
<evidence type="ECO:0000256" key="5">
    <source>
        <dbReference type="ARBA" id="ARBA00023163"/>
    </source>
</evidence>
<feature type="compositionally biased region" description="Basic residues" evidence="8">
    <location>
        <begin position="407"/>
        <end position="419"/>
    </location>
</feature>
<evidence type="ECO:0000256" key="8">
    <source>
        <dbReference type="SAM" id="MobiDB-lite"/>
    </source>
</evidence>
<dbReference type="SUPFAM" id="SSF144292">
    <property type="entry name" value="occludin/ELL-like"/>
    <property type="match status" value="1"/>
</dbReference>
<dbReference type="PANTHER" id="PTHR23288">
    <property type="entry name" value="OCCLUDIN AND RNA POLYMERASE II ELONGATION FACTOR ELL"/>
    <property type="match status" value="1"/>
</dbReference>
<dbReference type="Gene3D" id="6.10.140.340">
    <property type="match status" value="1"/>
</dbReference>
<dbReference type="Proteomes" id="UP000314981">
    <property type="component" value="Chromosome 7"/>
</dbReference>
<keyword evidence="5" id="KW-0804">Transcription</keyword>
<evidence type="ECO:0000256" key="3">
    <source>
        <dbReference type="ARBA" id="ARBA00022553"/>
    </source>
</evidence>
<evidence type="ECO:0000313" key="10">
    <source>
        <dbReference type="Ensembl" id="ENSBIXP00000018455.1"/>
    </source>
</evidence>
<dbReference type="GO" id="GO:0008023">
    <property type="term" value="C:transcription elongation factor complex"/>
    <property type="evidence" value="ECO:0007669"/>
    <property type="project" value="InterPro"/>
</dbReference>
<proteinExistence type="inferred from homology"/>
<dbReference type="InterPro" id="IPR019464">
    <property type="entry name" value="ELL_N"/>
</dbReference>
<evidence type="ECO:0000256" key="7">
    <source>
        <dbReference type="PROSITE-ProRule" id="PRU01324"/>
    </source>
</evidence>
<dbReference type="Pfam" id="PF10390">
    <property type="entry name" value="ELL"/>
    <property type="match status" value="2"/>
</dbReference>
<keyword evidence="11" id="KW-1185">Reference proteome</keyword>
<dbReference type="AlphaFoldDB" id="A0A4W2DHW4"/>
<reference evidence="10 11" key="1">
    <citation type="submission" date="2018-11" db="EMBL/GenBank/DDBJ databases">
        <title>Haplotype-resolved cattle genomes.</title>
        <authorList>
            <person name="Low W.Y."/>
            <person name="Tearle R."/>
            <person name="Bickhart D.M."/>
            <person name="Rosen B.D."/>
            <person name="Koren S."/>
            <person name="Rhie A."/>
            <person name="Hiendleder S."/>
            <person name="Phillippy A.M."/>
            <person name="Smith T.P.L."/>
            <person name="Williams J.L."/>
        </authorList>
    </citation>
    <scope>NUCLEOTIDE SEQUENCE [LARGE SCALE GENOMIC DNA]</scope>
</reference>
<evidence type="ECO:0000259" key="9">
    <source>
        <dbReference type="PROSITE" id="PS51980"/>
    </source>
</evidence>
<accession>A0A4W2DHW4</accession>
<keyword evidence="4" id="KW-0805">Transcription regulation</keyword>
<dbReference type="FunFam" id="1.10.10.2670:FF:000002">
    <property type="entry name" value="RNA polymerase II elongation factor ELL2"/>
    <property type="match status" value="1"/>
</dbReference>
<evidence type="ECO:0000256" key="6">
    <source>
        <dbReference type="ARBA" id="ARBA00023242"/>
    </source>
</evidence>
<feature type="domain" description="OCEL" evidence="9">
    <location>
        <begin position="476"/>
        <end position="586"/>
    </location>
</feature>
<dbReference type="InterPro" id="IPR010844">
    <property type="entry name" value="Occludin_ELL"/>
</dbReference>
<organism evidence="10 11">
    <name type="scientific">Bos indicus x Bos taurus</name>
    <name type="common">Hybrid cattle</name>
    <dbReference type="NCBI Taxonomy" id="30522"/>
    <lineage>
        <taxon>Eukaryota</taxon>
        <taxon>Metazoa</taxon>
        <taxon>Chordata</taxon>
        <taxon>Craniata</taxon>
        <taxon>Vertebrata</taxon>
        <taxon>Euteleostomi</taxon>
        <taxon>Mammalia</taxon>
        <taxon>Eutheria</taxon>
        <taxon>Laurasiatheria</taxon>
        <taxon>Artiodactyla</taxon>
        <taxon>Ruminantia</taxon>
        <taxon>Pecora</taxon>
        <taxon>Bovidae</taxon>
        <taxon>Bovinae</taxon>
        <taxon>Bos</taxon>
    </lineage>
</organism>
<reference evidence="10" key="2">
    <citation type="submission" date="2025-08" db="UniProtKB">
        <authorList>
            <consortium name="Ensembl"/>
        </authorList>
    </citation>
    <scope>IDENTIFICATION</scope>
</reference>
<reference evidence="10" key="3">
    <citation type="submission" date="2025-09" db="UniProtKB">
        <authorList>
            <consortium name="Ensembl"/>
        </authorList>
    </citation>
    <scope>IDENTIFICATION</scope>
</reference>
<dbReference type="PANTHER" id="PTHR23288:SF8">
    <property type="entry name" value="RNA POLYMERASE II ELONGATION FACTOR ELL2"/>
    <property type="match status" value="1"/>
</dbReference>
<dbReference type="OMA" id="PNYYEEK"/>
<feature type="region of interest" description="Disordered" evidence="8">
    <location>
        <begin position="111"/>
        <end position="153"/>
    </location>
</feature>
<feature type="region of interest" description="Disordered" evidence="8">
    <location>
        <begin position="240"/>
        <end position="470"/>
    </location>
</feature>
<dbReference type="InterPro" id="IPR042065">
    <property type="entry name" value="E3_ELL-like"/>
</dbReference>
<protein>
    <recommendedName>
        <fullName evidence="9">OCEL domain-containing protein</fullName>
    </recommendedName>
</protein>
<feature type="compositionally biased region" description="Basic and acidic residues" evidence="8">
    <location>
        <begin position="437"/>
        <end position="447"/>
    </location>
</feature>
<feature type="compositionally biased region" description="Low complexity" evidence="8">
    <location>
        <begin position="330"/>
        <end position="352"/>
    </location>
</feature>
<evidence type="ECO:0000256" key="2">
    <source>
        <dbReference type="ARBA" id="ARBA00009171"/>
    </source>
</evidence>
<evidence type="ECO:0000256" key="4">
    <source>
        <dbReference type="ARBA" id="ARBA00023015"/>
    </source>
</evidence>